<evidence type="ECO:0000313" key="3">
    <source>
        <dbReference type="Proteomes" id="UP000076863"/>
    </source>
</evidence>
<proteinExistence type="predicted"/>
<reference evidence="2 3" key="1">
    <citation type="journal article" date="2016" name="Genome Biol. Evol.">
        <title>Divergent and convergent evolution of fungal pathogenicity.</title>
        <authorList>
            <person name="Shang Y."/>
            <person name="Xiao G."/>
            <person name="Zheng P."/>
            <person name="Cen K."/>
            <person name="Zhan S."/>
            <person name="Wang C."/>
        </authorList>
    </citation>
    <scope>NUCLEOTIDE SEQUENCE [LARGE SCALE GENOMIC DNA]</scope>
    <source>
        <strain evidence="2 3">RCEF 3172</strain>
    </source>
</reference>
<comment type="caution">
    <text evidence="2">The sequence shown here is derived from an EMBL/GenBank/DDBJ whole genome shotgun (WGS) entry which is preliminary data.</text>
</comment>
<dbReference type="EMBL" id="AZHA01000024">
    <property type="protein sequence ID" value="OAA38970.1"/>
    <property type="molecule type" value="Genomic_DNA"/>
</dbReference>
<protein>
    <submittedName>
        <fullName evidence="2">Uncharacterized protein</fullName>
    </submittedName>
</protein>
<evidence type="ECO:0000256" key="1">
    <source>
        <dbReference type="SAM" id="MobiDB-lite"/>
    </source>
</evidence>
<dbReference type="Proteomes" id="UP000076863">
    <property type="component" value="Unassembled WGS sequence"/>
</dbReference>
<gene>
    <name evidence="2" type="ORF">BBO_06823</name>
</gene>
<accession>A0A167AJC4</accession>
<name>A0A167AJC4_9HYPO</name>
<feature type="region of interest" description="Disordered" evidence="1">
    <location>
        <begin position="223"/>
        <end position="306"/>
    </location>
</feature>
<dbReference type="OrthoDB" id="4589291at2759"/>
<feature type="compositionally biased region" description="Acidic residues" evidence="1">
    <location>
        <begin position="259"/>
        <end position="306"/>
    </location>
</feature>
<organism evidence="2 3">
    <name type="scientific">Beauveria brongniartii RCEF 3172</name>
    <dbReference type="NCBI Taxonomy" id="1081107"/>
    <lineage>
        <taxon>Eukaryota</taxon>
        <taxon>Fungi</taxon>
        <taxon>Dikarya</taxon>
        <taxon>Ascomycota</taxon>
        <taxon>Pezizomycotina</taxon>
        <taxon>Sordariomycetes</taxon>
        <taxon>Hypocreomycetidae</taxon>
        <taxon>Hypocreales</taxon>
        <taxon>Cordycipitaceae</taxon>
        <taxon>Beauveria</taxon>
        <taxon>Beauveria brongniartii</taxon>
    </lineage>
</organism>
<keyword evidence="3" id="KW-1185">Reference proteome</keyword>
<evidence type="ECO:0000313" key="2">
    <source>
        <dbReference type="EMBL" id="OAA38970.1"/>
    </source>
</evidence>
<sequence>MSPAGTDPKTGRFEGGGRVIFGFLDDINNDWVKELCSIKKCKYDILAIVPWYAELTLKVKDVAVLLKSGLFWTEANIDPTNNYFDDRKLAPHLSSERFNLGNSYGRFYELRDTEPAQWHGTLMVRAHAISTLHQFRPSQLSLANVLYVTAKNRHGQTVYHFDSTDRDLCFSAILDDTPLEGWWPWPKKEDTDDDSTQKDLDAELKQEKIDDSSMQEDIDAGLMQEDNDNASTQEDSDDISTQEDMEVKLKQEEMNADSMQDDIPDESMQEDLDDDSMQEDTDNDSTPEPTDDDSTLEDADDDLSDQ</sequence>
<dbReference type="AlphaFoldDB" id="A0A167AJC4"/>
<feature type="compositionally biased region" description="Acidic residues" evidence="1">
    <location>
        <begin position="234"/>
        <end position="244"/>
    </location>
</feature>